<dbReference type="Gene3D" id="1.20.120.920">
    <property type="entry name" value="CRISPR-associated endonuclease Cas1, C-terminal domain"/>
    <property type="match status" value="1"/>
</dbReference>
<name>A0A133VA84_9EURY</name>
<dbReference type="InterPro" id="IPR042206">
    <property type="entry name" value="CRISPR-assoc_Cas1_C"/>
</dbReference>
<dbReference type="Gene3D" id="3.100.10.20">
    <property type="entry name" value="CRISPR-associated endonuclease Cas1, N-terminal domain"/>
    <property type="match status" value="1"/>
</dbReference>
<keyword evidence="3 9" id="KW-0255">Endonuclease</keyword>
<proteinExistence type="inferred from homology"/>
<dbReference type="GO" id="GO:0046872">
    <property type="term" value="F:metal ion binding"/>
    <property type="evidence" value="ECO:0007669"/>
    <property type="project" value="UniProtKB-UniRule"/>
</dbReference>
<dbReference type="GO" id="GO:0016787">
    <property type="term" value="F:hydrolase activity"/>
    <property type="evidence" value="ECO:0007669"/>
    <property type="project" value="UniProtKB-KW"/>
</dbReference>
<keyword evidence="1 9" id="KW-0540">Nuclease</keyword>
<comment type="subunit">
    <text evidence="9">Homodimer, forms a heterotetramer with a Cas2 homodimer.</text>
</comment>
<evidence type="ECO:0000313" key="11">
    <source>
        <dbReference type="Proteomes" id="UP000070565"/>
    </source>
</evidence>
<accession>A0A133VA84</accession>
<comment type="function">
    <text evidence="9">CRISPR (clustered regularly interspaced short palindromic repeat), is an adaptive immune system that provides protection against mobile genetic elements (viruses, transposable elements and conjugative plasmids). CRISPR clusters contain spacers, sequences complementary to antecedent mobile elements, and target invading nucleic acids. CRISPR clusters are transcribed and processed into CRISPR RNA (crRNA). Acts as a dsDNA endonuclease. Involved in the integration of spacer DNA into the CRISPR cassette.</text>
</comment>
<feature type="binding site" evidence="9">
    <location>
        <position position="227"/>
    </location>
    <ligand>
        <name>Mn(2+)</name>
        <dbReference type="ChEBI" id="CHEBI:29035"/>
    </ligand>
</feature>
<dbReference type="NCBIfam" id="TIGR00287">
    <property type="entry name" value="cas1"/>
    <property type="match status" value="1"/>
</dbReference>
<dbReference type="GO" id="GO:0004519">
    <property type="term" value="F:endonuclease activity"/>
    <property type="evidence" value="ECO:0007669"/>
    <property type="project" value="UniProtKB-UniRule"/>
</dbReference>
<dbReference type="InterPro" id="IPR042211">
    <property type="entry name" value="CRISPR-assoc_Cas1_N"/>
</dbReference>
<gene>
    <name evidence="9" type="primary">cas1</name>
    <name evidence="10" type="ORF">AKJ45_01795</name>
</gene>
<organism evidence="10 11">
    <name type="scientific">candidate division MSBL1 archaeon SCGC-AAA261F19</name>
    <dbReference type="NCBI Taxonomy" id="1698275"/>
    <lineage>
        <taxon>Archaea</taxon>
        <taxon>Methanobacteriati</taxon>
        <taxon>Methanobacteriota</taxon>
        <taxon>candidate division MSBL1</taxon>
    </lineage>
</organism>
<dbReference type="Pfam" id="PF01867">
    <property type="entry name" value="Cas_Cas1"/>
    <property type="match status" value="1"/>
</dbReference>
<keyword evidence="7 9" id="KW-0238">DNA-binding</keyword>
<evidence type="ECO:0000256" key="9">
    <source>
        <dbReference type="HAMAP-Rule" id="MF_01470"/>
    </source>
</evidence>
<dbReference type="GO" id="GO:0051607">
    <property type="term" value="P:defense response to virus"/>
    <property type="evidence" value="ECO:0007669"/>
    <property type="project" value="UniProtKB-UniRule"/>
</dbReference>
<comment type="similarity">
    <text evidence="9">Belongs to the CRISPR-associated endonuclease Cas1 family.</text>
</comment>
<evidence type="ECO:0000313" key="10">
    <source>
        <dbReference type="EMBL" id="KXB03370.1"/>
    </source>
</evidence>
<comment type="cofactor">
    <cofactor evidence="9">
        <name>Mg(2+)</name>
        <dbReference type="ChEBI" id="CHEBI:18420"/>
    </cofactor>
    <cofactor evidence="9">
        <name>Mn(2+)</name>
        <dbReference type="ChEBI" id="CHEBI:29035"/>
    </cofactor>
</comment>
<comment type="caution">
    <text evidence="10">The sequence shown here is derived from an EMBL/GenBank/DDBJ whole genome shotgun (WGS) entry which is preliminary data.</text>
</comment>
<reference evidence="10 11" key="1">
    <citation type="journal article" date="2016" name="Sci. Rep.">
        <title>Metabolic traits of an uncultured archaeal lineage -MSBL1- from brine pools of the Red Sea.</title>
        <authorList>
            <person name="Mwirichia R."/>
            <person name="Alam I."/>
            <person name="Rashid M."/>
            <person name="Vinu M."/>
            <person name="Ba-Alawi W."/>
            <person name="Anthony Kamau A."/>
            <person name="Kamanda Ngugi D."/>
            <person name="Goker M."/>
            <person name="Klenk H.P."/>
            <person name="Bajic V."/>
            <person name="Stingl U."/>
        </authorList>
    </citation>
    <scope>NUCLEOTIDE SEQUENCE [LARGE SCALE GENOMIC DNA]</scope>
    <source>
        <strain evidence="10">SCGC-AAA261F19</strain>
    </source>
</reference>
<keyword evidence="2 9" id="KW-0479">Metal-binding</keyword>
<evidence type="ECO:0000256" key="7">
    <source>
        <dbReference type="ARBA" id="ARBA00023125"/>
    </source>
</evidence>
<evidence type="ECO:0000256" key="1">
    <source>
        <dbReference type="ARBA" id="ARBA00022722"/>
    </source>
</evidence>
<evidence type="ECO:0000256" key="3">
    <source>
        <dbReference type="ARBA" id="ARBA00022759"/>
    </source>
</evidence>
<dbReference type="InterPro" id="IPR050646">
    <property type="entry name" value="Cas1"/>
</dbReference>
<keyword evidence="5 9" id="KW-0460">Magnesium</keyword>
<dbReference type="AlphaFoldDB" id="A0A133VA84"/>
<dbReference type="PANTHER" id="PTHR34353:SF2">
    <property type="entry name" value="CRISPR-ASSOCIATED ENDONUCLEASE CAS1 1"/>
    <property type="match status" value="1"/>
</dbReference>
<feature type="binding site" evidence="9">
    <location>
        <position position="162"/>
    </location>
    <ligand>
        <name>Mn(2+)</name>
        <dbReference type="ChEBI" id="CHEBI:29035"/>
    </ligand>
</feature>
<keyword evidence="11" id="KW-1185">Reference proteome</keyword>
<sequence length="340" mass="39621">MEEKRVRKIEIVLNDFGQYLGANQENFVLYENGESIKEVPFHKLDQVILTPGNTISTDALFWCSLYDVNVMMTSNTGRNLSMMNPIAHNKNVETRMKQYEAYENEKGVEIAKAILKAKIENQGALLEKLGSDSHKLNVIDELENVEGKNIEEVRNKLVYGIEGKCSRTYNTQLMTQFPEFLQVKKRNKYKAEEPLNNTFNLAYEVLKAEVYRGVMKAHLDPFLGYLHSIQYSKPSLVCDLQEPFRPMIDEFLIKYSQDLDKDDFEKRGERMFLNQEKGYELIQSVNELLDKRVEHQRITNFGESSKIRTMIREEAIKLSQYLKGEKEEYKLVSKNKNLLS</sequence>
<evidence type="ECO:0000256" key="4">
    <source>
        <dbReference type="ARBA" id="ARBA00022801"/>
    </source>
</evidence>
<keyword evidence="4 9" id="KW-0378">Hydrolase</keyword>
<dbReference type="EC" id="3.1.-.-" evidence="9"/>
<evidence type="ECO:0000256" key="2">
    <source>
        <dbReference type="ARBA" id="ARBA00022723"/>
    </source>
</evidence>
<protein>
    <recommendedName>
        <fullName evidence="9">CRISPR-associated endonuclease Cas1</fullName>
        <ecNumber evidence="9">3.1.-.-</ecNumber>
    </recommendedName>
</protein>
<dbReference type="PANTHER" id="PTHR34353">
    <property type="entry name" value="CRISPR-ASSOCIATED ENDONUCLEASE CAS1 1"/>
    <property type="match status" value="1"/>
</dbReference>
<dbReference type="InterPro" id="IPR002729">
    <property type="entry name" value="CRISPR-assoc_Cas1"/>
</dbReference>
<keyword evidence="6 9" id="KW-0051">Antiviral defense</keyword>
<evidence type="ECO:0000256" key="8">
    <source>
        <dbReference type="ARBA" id="ARBA00023211"/>
    </source>
</evidence>
<dbReference type="EMBL" id="LHXZ01000017">
    <property type="protein sequence ID" value="KXB03370.1"/>
    <property type="molecule type" value="Genomic_DNA"/>
</dbReference>
<dbReference type="GO" id="GO:0043571">
    <property type="term" value="P:maintenance of CRISPR repeat elements"/>
    <property type="evidence" value="ECO:0007669"/>
    <property type="project" value="UniProtKB-UniRule"/>
</dbReference>
<dbReference type="HAMAP" id="MF_01470">
    <property type="entry name" value="Cas1"/>
    <property type="match status" value="1"/>
</dbReference>
<dbReference type="CDD" id="cd09634">
    <property type="entry name" value="Cas1_I-II-III"/>
    <property type="match status" value="1"/>
</dbReference>
<dbReference type="Proteomes" id="UP000070565">
    <property type="component" value="Unassembled WGS sequence"/>
</dbReference>
<feature type="binding site" evidence="9">
    <location>
        <position position="242"/>
    </location>
    <ligand>
        <name>Mn(2+)</name>
        <dbReference type="ChEBI" id="CHEBI:29035"/>
    </ligand>
</feature>
<evidence type="ECO:0000256" key="5">
    <source>
        <dbReference type="ARBA" id="ARBA00022842"/>
    </source>
</evidence>
<evidence type="ECO:0000256" key="6">
    <source>
        <dbReference type="ARBA" id="ARBA00023118"/>
    </source>
</evidence>
<dbReference type="GO" id="GO:0003677">
    <property type="term" value="F:DNA binding"/>
    <property type="evidence" value="ECO:0007669"/>
    <property type="project" value="UniProtKB-KW"/>
</dbReference>
<keyword evidence="8 9" id="KW-0464">Manganese</keyword>